<dbReference type="AlphaFoldDB" id="A0A392VIX9"/>
<sequence length="41" mass="4388">AKALLVAQAMSEAHAYVSGDPSPLPVLLLFPAVPTLWRPFL</sequence>
<dbReference type="Proteomes" id="UP000265520">
    <property type="component" value="Unassembled WGS sequence"/>
</dbReference>
<keyword evidence="2" id="KW-1185">Reference proteome</keyword>
<accession>A0A392VIX9</accession>
<protein>
    <submittedName>
        <fullName evidence="1">Uncharacterized protein</fullName>
    </submittedName>
</protein>
<organism evidence="1 2">
    <name type="scientific">Trifolium medium</name>
    <dbReference type="NCBI Taxonomy" id="97028"/>
    <lineage>
        <taxon>Eukaryota</taxon>
        <taxon>Viridiplantae</taxon>
        <taxon>Streptophyta</taxon>
        <taxon>Embryophyta</taxon>
        <taxon>Tracheophyta</taxon>
        <taxon>Spermatophyta</taxon>
        <taxon>Magnoliopsida</taxon>
        <taxon>eudicotyledons</taxon>
        <taxon>Gunneridae</taxon>
        <taxon>Pentapetalae</taxon>
        <taxon>rosids</taxon>
        <taxon>fabids</taxon>
        <taxon>Fabales</taxon>
        <taxon>Fabaceae</taxon>
        <taxon>Papilionoideae</taxon>
        <taxon>50 kb inversion clade</taxon>
        <taxon>NPAAA clade</taxon>
        <taxon>Hologalegina</taxon>
        <taxon>IRL clade</taxon>
        <taxon>Trifolieae</taxon>
        <taxon>Trifolium</taxon>
    </lineage>
</organism>
<dbReference type="EMBL" id="LXQA011177646">
    <property type="protein sequence ID" value="MCI87877.1"/>
    <property type="molecule type" value="Genomic_DNA"/>
</dbReference>
<proteinExistence type="predicted"/>
<evidence type="ECO:0000313" key="2">
    <source>
        <dbReference type="Proteomes" id="UP000265520"/>
    </source>
</evidence>
<evidence type="ECO:0000313" key="1">
    <source>
        <dbReference type="EMBL" id="MCI87877.1"/>
    </source>
</evidence>
<feature type="non-terminal residue" evidence="1">
    <location>
        <position position="1"/>
    </location>
</feature>
<comment type="caution">
    <text evidence="1">The sequence shown here is derived from an EMBL/GenBank/DDBJ whole genome shotgun (WGS) entry which is preliminary data.</text>
</comment>
<reference evidence="1 2" key="1">
    <citation type="journal article" date="2018" name="Front. Plant Sci.">
        <title>Red Clover (Trifolium pratense) and Zigzag Clover (T. medium) - A Picture of Genomic Similarities and Differences.</title>
        <authorList>
            <person name="Dluhosova J."/>
            <person name="Istvanek J."/>
            <person name="Nedelnik J."/>
            <person name="Repkova J."/>
        </authorList>
    </citation>
    <scope>NUCLEOTIDE SEQUENCE [LARGE SCALE GENOMIC DNA]</scope>
    <source>
        <strain evidence="2">cv. 10/8</strain>
        <tissue evidence="1">Leaf</tissue>
    </source>
</reference>
<name>A0A392VIX9_9FABA</name>